<dbReference type="AlphaFoldDB" id="A0AAW6FTM2"/>
<name>A0AAW6FTM2_9FIRM</name>
<evidence type="ECO:0000313" key="2">
    <source>
        <dbReference type="Proteomes" id="UP001220658"/>
    </source>
</evidence>
<organism evidence="1 2">
    <name type="scientific">Faecalitalea cylindroides</name>
    <dbReference type="NCBI Taxonomy" id="39483"/>
    <lineage>
        <taxon>Bacteria</taxon>
        <taxon>Bacillati</taxon>
        <taxon>Bacillota</taxon>
        <taxon>Erysipelotrichia</taxon>
        <taxon>Erysipelotrichales</taxon>
        <taxon>Erysipelotrichaceae</taxon>
        <taxon>Faecalitalea</taxon>
    </lineage>
</organism>
<dbReference type="RefSeq" id="WP_195191510.1">
    <property type="nucleotide sequence ID" value="NZ_CALHAA010000035.1"/>
</dbReference>
<accession>A0AAW6FTM2</accession>
<evidence type="ECO:0000313" key="1">
    <source>
        <dbReference type="EMBL" id="MDC0828659.1"/>
    </source>
</evidence>
<comment type="caution">
    <text evidence="1">The sequence shown here is derived from an EMBL/GenBank/DDBJ whole genome shotgun (WGS) entry which is preliminary data.</text>
</comment>
<dbReference type="Proteomes" id="UP001220658">
    <property type="component" value="Unassembled WGS sequence"/>
</dbReference>
<gene>
    <name evidence="1" type="ORF">POG00_08030</name>
</gene>
<reference evidence="1" key="1">
    <citation type="submission" date="2023-01" db="EMBL/GenBank/DDBJ databases">
        <title>Human gut microbiome strain richness.</title>
        <authorList>
            <person name="Chen-Liaw A."/>
        </authorList>
    </citation>
    <scope>NUCLEOTIDE SEQUENCE</scope>
    <source>
        <strain evidence="1">D55st1_G4_D55t1_190419</strain>
    </source>
</reference>
<proteinExistence type="predicted"/>
<dbReference type="GeneID" id="79877437"/>
<sequence length="93" mass="11186">MIIKISDSNISVFFLDCFRFQVCGNEYNVLLNKRDIDLYHYEIWKKDGDNLVFVDDVFLSLDKFREYYFADERSTNFKIINELIIPTIIKNDN</sequence>
<dbReference type="EMBL" id="JAQNCK010000021">
    <property type="protein sequence ID" value="MDC0828659.1"/>
    <property type="molecule type" value="Genomic_DNA"/>
</dbReference>
<protein>
    <submittedName>
        <fullName evidence="1">Uncharacterized protein</fullName>
    </submittedName>
</protein>